<dbReference type="GO" id="GO:0005524">
    <property type="term" value="F:ATP binding"/>
    <property type="evidence" value="ECO:0007669"/>
    <property type="project" value="UniProtKB-KW"/>
</dbReference>
<evidence type="ECO:0000256" key="2">
    <source>
        <dbReference type="ARBA" id="ARBA00022801"/>
    </source>
</evidence>
<keyword evidence="3" id="KW-0067">ATP-binding</keyword>
<dbReference type="InterPro" id="IPR027417">
    <property type="entry name" value="P-loop_NTPase"/>
</dbReference>
<evidence type="ECO:0000259" key="4">
    <source>
        <dbReference type="PROSITE" id="PS51206"/>
    </source>
</evidence>
<keyword evidence="2" id="KW-0378">Hydrolase</keyword>
<proteinExistence type="predicted"/>
<dbReference type="InterPro" id="IPR006500">
    <property type="entry name" value="Helicase_put_C_phage/plasmid"/>
</dbReference>
<dbReference type="InterPro" id="IPR014015">
    <property type="entry name" value="Helicase_SF3_DNA-vir"/>
</dbReference>
<dbReference type="Pfam" id="PF19263">
    <property type="entry name" value="DUF5906"/>
    <property type="match status" value="1"/>
</dbReference>
<dbReference type="PANTHER" id="PTHR35372">
    <property type="entry name" value="ATP BINDING PROTEIN-RELATED"/>
    <property type="match status" value="1"/>
</dbReference>
<dbReference type="InterPro" id="IPR014818">
    <property type="entry name" value="Phage/plasmid_primase_P4_C"/>
</dbReference>
<keyword evidence="1" id="KW-0547">Nucleotide-binding</keyword>
<dbReference type="InterPro" id="IPR051620">
    <property type="entry name" value="ORF904-like_C"/>
</dbReference>
<evidence type="ECO:0000313" key="5">
    <source>
        <dbReference type="EMBL" id="KKN66432.1"/>
    </source>
</evidence>
<reference evidence="5" key="1">
    <citation type="journal article" date="2015" name="Nature">
        <title>Complex archaea that bridge the gap between prokaryotes and eukaryotes.</title>
        <authorList>
            <person name="Spang A."/>
            <person name="Saw J.H."/>
            <person name="Jorgensen S.L."/>
            <person name="Zaremba-Niedzwiedzka K."/>
            <person name="Martijn J."/>
            <person name="Lind A.E."/>
            <person name="van Eijk R."/>
            <person name="Schleper C."/>
            <person name="Guy L."/>
            <person name="Ettema T.J."/>
        </authorList>
    </citation>
    <scope>NUCLEOTIDE SEQUENCE</scope>
</reference>
<dbReference type="Gene3D" id="3.40.50.300">
    <property type="entry name" value="P-loop containing nucleotide triphosphate hydrolases"/>
    <property type="match status" value="1"/>
</dbReference>
<dbReference type="NCBIfam" id="TIGR01613">
    <property type="entry name" value="primase_Cterm"/>
    <property type="match status" value="1"/>
</dbReference>
<dbReference type="InterPro" id="IPR045455">
    <property type="entry name" value="NrS-1_pol-like_helicase"/>
</dbReference>
<feature type="domain" description="SF3 helicase" evidence="4">
    <location>
        <begin position="487"/>
        <end position="644"/>
    </location>
</feature>
<dbReference type="Pfam" id="PF08706">
    <property type="entry name" value="D5_N"/>
    <property type="match status" value="1"/>
</dbReference>
<accession>A0A0F9SUX4</accession>
<evidence type="ECO:0000256" key="3">
    <source>
        <dbReference type="ARBA" id="ARBA00022840"/>
    </source>
</evidence>
<dbReference type="SMART" id="SM00885">
    <property type="entry name" value="D5_N"/>
    <property type="match status" value="1"/>
</dbReference>
<sequence length="777" mass="91475">MSLIDYKYLYEGFNLLPMRSDITAPAVKSYREYQNKLYPQEKIDYSKNLCVMLGGISGNLIDLELDLPKEFKENNTLTSDQTDEIYDWITDIFPFIKDTLTIKTKSGSLRFLIRVIDYDKFFSLDNKDLYKVEVNKEFDGFTIEHIELRGKSHISALAPSSMDNGKGYSVYNEIPIRKLTHAHIKVVLIRYKYFNGRLPDKKEKNSDQKIEPMMIDTYGGSPAVQKKEYPFQDPIIDCSEHSQIRKGWLWLLEGRMEIKKYKDHHKKQEHVYWQHLWAEIRDNTELKLEDFLKIISVTQKSEYKQEKWVDEQREKVKSAKPMSSKLMKEYFPDIEKCTKKEKKQKRKTEVMAIFEIADLILSEIYIKTIEESGEMLLYGNGTYKRNKRRAIRKIITEKLREIEQDYSKKKENDILSLIGNLTLISIKEFDKDPYILNIDNGLLNILTEKIRDHDPEYLSFRRIPLIYNPDMACPLIDAFFGDIFHKEDISFIEEYVSLCLTPIMDFQRALLLQGKGNNGKTTFLNLVQLIIGELNSSNIDISKFENDSVFAQIENKLINVVPDIDTETKINIQRFKDYVGNALLILINKKYKDPYSIHPTAKLIYSCNSTYPEIPSGTDKGFWRKWIFIECPRSLDKIEIRDKLSELINENEFSGFLNKTIKAFQRLHQRGMFEEQYNSWELIKDTWIENKNVVQEFIKEKCSEDPTSYVIQKEFVNKLNEWLKEKGRIPLYSGTITRKINSNPLYEQSRKRIGGVRTHIYKGFGFSKNNRAPNRLM</sequence>
<evidence type="ECO:0000256" key="1">
    <source>
        <dbReference type="ARBA" id="ARBA00022741"/>
    </source>
</evidence>
<dbReference type="SUPFAM" id="SSF52540">
    <property type="entry name" value="P-loop containing nucleoside triphosphate hydrolases"/>
    <property type="match status" value="1"/>
</dbReference>
<protein>
    <recommendedName>
        <fullName evidence="4">SF3 helicase domain-containing protein</fullName>
    </recommendedName>
</protein>
<organism evidence="5">
    <name type="scientific">marine sediment metagenome</name>
    <dbReference type="NCBI Taxonomy" id="412755"/>
    <lineage>
        <taxon>unclassified sequences</taxon>
        <taxon>metagenomes</taxon>
        <taxon>ecological metagenomes</taxon>
    </lineage>
</organism>
<dbReference type="PROSITE" id="PS51206">
    <property type="entry name" value="SF3_HELICASE_1"/>
    <property type="match status" value="1"/>
</dbReference>
<dbReference type="EMBL" id="LAZR01000501">
    <property type="protein sequence ID" value="KKN66432.1"/>
    <property type="molecule type" value="Genomic_DNA"/>
</dbReference>
<dbReference type="GO" id="GO:0016787">
    <property type="term" value="F:hydrolase activity"/>
    <property type="evidence" value="ECO:0007669"/>
    <property type="project" value="UniProtKB-KW"/>
</dbReference>
<dbReference type="AlphaFoldDB" id="A0A0F9SUX4"/>
<gene>
    <name evidence="5" type="ORF">LCGC14_0471540</name>
</gene>
<dbReference type="PANTHER" id="PTHR35372:SF2">
    <property type="entry name" value="SF3 HELICASE DOMAIN-CONTAINING PROTEIN"/>
    <property type="match status" value="1"/>
</dbReference>
<name>A0A0F9SUX4_9ZZZZ</name>
<comment type="caution">
    <text evidence="5">The sequence shown here is derived from an EMBL/GenBank/DDBJ whole genome shotgun (WGS) entry which is preliminary data.</text>
</comment>